<feature type="domain" description="Reverse transcriptase" evidence="14">
    <location>
        <begin position="44"/>
        <end position="231"/>
    </location>
</feature>
<feature type="domain" description="RNase H type-1" evidence="15">
    <location>
        <begin position="447"/>
        <end position="586"/>
    </location>
</feature>
<evidence type="ECO:0000256" key="8">
    <source>
        <dbReference type="ARBA" id="ARBA00022908"/>
    </source>
</evidence>
<evidence type="ECO:0000259" key="15">
    <source>
        <dbReference type="PROSITE" id="PS50879"/>
    </source>
</evidence>
<keyword evidence="4" id="KW-0540">Nuclease</keyword>
<keyword evidence="5" id="KW-0479">Metal-binding</keyword>
<keyword evidence="11" id="KW-0863">Zinc-finger</keyword>
<dbReference type="PROSITE" id="PS50876">
    <property type="entry name" value="ZF_INTEGRASE"/>
    <property type="match status" value="1"/>
</dbReference>
<keyword evidence="9" id="KW-0695">RNA-directed DNA polymerase</keyword>
<keyword evidence="8" id="KW-0229">DNA integration</keyword>
<dbReference type="InterPro" id="IPR002156">
    <property type="entry name" value="RNaseH_domain"/>
</dbReference>
<dbReference type="Pfam" id="PF00552">
    <property type="entry name" value="IN_DBD_C"/>
    <property type="match status" value="1"/>
</dbReference>
<evidence type="ECO:0000259" key="17">
    <source>
        <dbReference type="PROSITE" id="PS51027"/>
    </source>
</evidence>
<evidence type="ECO:0000256" key="6">
    <source>
        <dbReference type="ARBA" id="ARBA00022759"/>
    </source>
</evidence>
<dbReference type="InterPro" id="IPR003308">
    <property type="entry name" value="Integrase_Zn-bd_dom_N"/>
</dbReference>
<evidence type="ECO:0000259" key="14">
    <source>
        <dbReference type="PROSITE" id="PS50878"/>
    </source>
</evidence>
<dbReference type="CDD" id="cd01645">
    <property type="entry name" value="RT_Rtv"/>
    <property type="match status" value="1"/>
</dbReference>
<keyword evidence="3" id="KW-0548">Nucleotidyltransferase</keyword>
<dbReference type="SUPFAM" id="SSF50122">
    <property type="entry name" value="DNA-binding domain of retroviral integrase"/>
    <property type="match status" value="1"/>
</dbReference>
<evidence type="ECO:0000256" key="2">
    <source>
        <dbReference type="ARBA" id="ARBA00022679"/>
    </source>
</evidence>
<evidence type="ECO:0000256" key="10">
    <source>
        <dbReference type="ARBA" id="ARBA00023125"/>
    </source>
</evidence>
<keyword evidence="2" id="KW-0808">Transferase</keyword>
<feature type="DNA-binding region" description="Integrase-type" evidence="12">
    <location>
        <begin position="810"/>
        <end position="857"/>
    </location>
</feature>
<name>A0ABM4E7C2_9AVES</name>
<dbReference type="GeneID" id="136991410"/>
<feature type="domain" description="Integrase-type" evidence="17">
    <location>
        <begin position="810"/>
        <end position="857"/>
    </location>
</feature>
<dbReference type="Pfam" id="PF02022">
    <property type="entry name" value="Integrase_Zn"/>
    <property type="match status" value="1"/>
</dbReference>
<dbReference type="InterPro" id="IPR000477">
    <property type="entry name" value="RT_dom"/>
</dbReference>
<dbReference type="PANTHER" id="PTHR41694:SF3">
    <property type="entry name" value="RNA-DIRECTED DNA POLYMERASE-RELATED"/>
    <property type="match status" value="1"/>
</dbReference>
<proteinExistence type="inferred from homology"/>
<keyword evidence="18" id="KW-1185">Reference proteome</keyword>
<dbReference type="Gene3D" id="3.30.420.10">
    <property type="entry name" value="Ribonuclease H-like superfamily/Ribonuclease H"/>
    <property type="match status" value="2"/>
</dbReference>
<accession>A0ABM4E7C2</accession>
<sequence length="880" mass="99437">MAAADTSPPTLKITWKTDEPVWVEQWPLQKEKLRELHKLVEEQLQLGHIQPSTSPWNTPIFTIQKRSGKWRLLHDLRAVNATMEDMGALQPGLPSPTMLPREWSPLVIDLKDCFFSIPLHLEDSKRFAFSVPTINRSGPSRRYQWVVLPQGMKNSPTICQWYVDRALEPWRQRHPEAIVYHYMDDILVATETPLLEESQRELSQQLQAWGLTIAPEKIQQHAPWNYLGMVITETRVYPMKTSITRKIATVNDVQKLLGDIQWIRTYCGITNEEIQPLVNLLKNSKNPREARTLSPPEQEVMANIERKLGNVQAYRYDPMKPIDIVCYNKQQEVVGIIGQTNETNQLTILEWVFSPVQPRTVIMPRKDAVGELLLKTRQRVRIISGKEPSRIILPLVSLDLVSEWTQQSISFALATCGVPLDNHYPKHPLLHTQLMLEERKVMADGPIHNAKSVFTDASGKTKKYGYEYVNVRGEWARKIMQGAPEHSVQILELMAAVLALKDFAEEPLNLIVDSLYVAGVLQRLHSALIGQTANPKIQALLIQASGHLNSRVQPFWCTHVRSHSGLPGILAEGNQRIDAQVSAAGEEKTRLQLAQRSHAFFHQSARSLQKEFNLSRAESRAIVAACPDCAHIPPLQDKGTNPRGLEPRQLWQTDVTEVPAFGRLRFVHVSVDTFSKMTWATAATSTRFTACRLHWLQAFAALGKPAQIKTDNGPAYTSAACAEFMRAWDITHSTGVPYNSTGQAIVERRHQDLKRLFAILKKEGEVSLPVHDIVAKSCYVLNWRNLIEIDQGELISPGARHAQTTRPIKTLVSRWVPQTHSWQGPVELLTWGRGYACVIAGTGTEWIPAKWVRPWLKKSNVGPADDCPLETARESATTCA</sequence>
<dbReference type="InterPro" id="IPR001037">
    <property type="entry name" value="Integrase_C_retrovir"/>
</dbReference>
<dbReference type="Gene3D" id="3.30.70.270">
    <property type="match status" value="2"/>
</dbReference>
<protein>
    <submittedName>
        <fullName evidence="19">Endogenous retrovirus group K member 11 Pol protein</fullName>
    </submittedName>
</protein>
<evidence type="ECO:0000256" key="9">
    <source>
        <dbReference type="ARBA" id="ARBA00022918"/>
    </source>
</evidence>
<dbReference type="InterPro" id="IPR001584">
    <property type="entry name" value="Integrase_cat-core"/>
</dbReference>
<dbReference type="Proteomes" id="UP001652627">
    <property type="component" value="Chromosome 2"/>
</dbReference>
<keyword evidence="11" id="KW-0862">Zinc</keyword>
<evidence type="ECO:0000256" key="7">
    <source>
        <dbReference type="ARBA" id="ARBA00022801"/>
    </source>
</evidence>
<dbReference type="SUPFAM" id="SSF53098">
    <property type="entry name" value="Ribonuclease H-like"/>
    <property type="match status" value="1"/>
</dbReference>
<dbReference type="InterPro" id="IPR043502">
    <property type="entry name" value="DNA/RNA_pol_sf"/>
</dbReference>
<dbReference type="Pfam" id="PF06817">
    <property type="entry name" value="RVT_thumb"/>
    <property type="match status" value="1"/>
</dbReference>
<evidence type="ECO:0000256" key="3">
    <source>
        <dbReference type="ARBA" id="ARBA00022695"/>
    </source>
</evidence>
<dbReference type="Pfam" id="PF00078">
    <property type="entry name" value="RVT_1"/>
    <property type="match status" value="1"/>
</dbReference>
<dbReference type="InterPro" id="IPR012337">
    <property type="entry name" value="RNaseH-like_sf"/>
</dbReference>
<dbReference type="InterPro" id="IPR017856">
    <property type="entry name" value="Integrase-like_N"/>
</dbReference>
<dbReference type="Pfam" id="PF00665">
    <property type="entry name" value="rve"/>
    <property type="match status" value="1"/>
</dbReference>
<dbReference type="PROSITE" id="PS50879">
    <property type="entry name" value="RNASE_H_1"/>
    <property type="match status" value="1"/>
</dbReference>
<dbReference type="PROSITE" id="PS50878">
    <property type="entry name" value="RT_POL"/>
    <property type="match status" value="1"/>
</dbReference>
<reference evidence="18" key="1">
    <citation type="submission" date="2025-05" db="UniProtKB">
        <authorList>
            <consortium name="RefSeq"/>
        </authorList>
    </citation>
    <scope>NUCLEOTIDE SEQUENCE [LARGE SCALE GENOMIC DNA]</scope>
</reference>
<gene>
    <name evidence="19" type="primary">LOC136991410</name>
</gene>
<dbReference type="InterPro" id="IPR010661">
    <property type="entry name" value="RVT_thumb"/>
</dbReference>
<evidence type="ECO:0000259" key="13">
    <source>
        <dbReference type="PROSITE" id="PS50876"/>
    </source>
</evidence>
<evidence type="ECO:0000259" key="16">
    <source>
        <dbReference type="PROSITE" id="PS50994"/>
    </source>
</evidence>
<evidence type="ECO:0000313" key="18">
    <source>
        <dbReference type="Proteomes" id="UP001652627"/>
    </source>
</evidence>
<comment type="similarity">
    <text evidence="1">Belongs to the beta type-B retroviral polymerase family. HERV class-II K(HML-2) pol subfamily.</text>
</comment>
<feature type="domain" description="Integrase-type" evidence="13">
    <location>
        <begin position="589"/>
        <end position="630"/>
    </location>
</feature>
<dbReference type="PROSITE" id="PS51027">
    <property type="entry name" value="INTEGRASE_DBD"/>
    <property type="match status" value="1"/>
</dbReference>
<dbReference type="Gene3D" id="2.30.30.10">
    <property type="entry name" value="Integrase, C-terminal domain superfamily, retroviral"/>
    <property type="match status" value="1"/>
</dbReference>
<keyword evidence="6" id="KW-0255">Endonuclease</keyword>
<dbReference type="Gene3D" id="1.10.10.200">
    <property type="match status" value="1"/>
</dbReference>
<organism evidence="18 19">
    <name type="scientific">Apteryx mantelli</name>
    <name type="common">North Island brown kiwi</name>
    <dbReference type="NCBI Taxonomy" id="2696672"/>
    <lineage>
        <taxon>Eukaryota</taxon>
        <taxon>Metazoa</taxon>
        <taxon>Chordata</taxon>
        <taxon>Craniata</taxon>
        <taxon>Vertebrata</taxon>
        <taxon>Euteleostomi</taxon>
        <taxon>Archelosauria</taxon>
        <taxon>Archosauria</taxon>
        <taxon>Dinosauria</taxon>
        <taxon>Saurischia</taxon>
        <taxon>Theropoda</taxon>
        <taxon>Coelurosauria</taxon>
        <taxon>Aves</taxon>
        <taxon>Palaeognathae</taxon>
        <taxon>Apterygiformes</taxon>
        <taxon>Apterygidae</taxon>
        <taxon>Apteryx</taxon>
    </lineage>
</organism>
<keyword evidence="7" id="KW-0378">Hydrolase</keyword>
<dbReference type="InterPro" id="IPR043128">
    <property type="entry name" value="Rev_trsase/Diguanyl_cyclase"/>
</dbReference>
<evidence type="ECO:0000256" key="12">
    <source>
        <dbReference type="PROSITE-ProRule" id="PRU00506"/>
    </source>
</evidence>
<dbReference type="InterPro" id="IPR036397">
    <property type="entry name" value="RNaseH_sf"/>
</dbReference>
<evidence type="ECO:0000256" key="5">
    <source>
        <dbReference type="ARBA" id="ARBA00022723"/>
    </source>
</evidence>
<dbReference type="InterPro" id="IPR036862">
    <property type="entry name" value="Integrase_C_dom_sf_retrovir"/>
</dbReference>
<keyword evidence="10" id="KW-0238">DNA-binding</keyword>
<dbReference type="SUPFAM" id="SSF46919">
    <property type="entry name" value="N-terminal Zn binding domain of HIV integrase"/>
    <property type="match status" value="1"/>
</dbReference>
<evidence type="ECO:0000256" key="4">
    <source>
        <dbReference type="ARBA" id="ARBA00022722"/>
    </source>
</evidence>
<reference evidence="19" key="2">
    <citation type="submission" date="2025-08" db="UniProtKB">
        <authorList>
            <consortium name="RefSeq"/>
        </authorList>
    </citation>
    <scope>IDENTIFICATION</scope>
    <source>
        <tissue evidence="19">Blood</tissue>
    </source>
</reference>
<dbReference type="RefSeq" id="XP_067148595.1">
    <property type="nucleotide sequence ID" value="XM_067292494.1"/>
</dbReference>
<evidence type="ECO:0000256" key="1">
    <source>
        <dbReference type="ARBA" id="ARBA00010879"/>
    </source>
</evidence>
<dbReference type="Gene3D" id="3.10.10.10">
    <property type="entry name" value="HIV Type 1 Reverse Transcriptase, subunit A, domain 1"/>
    <property type="match status" value="1"/>
</dbReference>
<feature type="domain" description="Integrase catalytic" evidence="16">
    <location>
        <begin position="643"/>
        <end position="805"/>
    </location>
</feature>
<dbReference type="PROSITE" id="PS50994">
    <property type="entry name" value="INTEGRASE"/>
    <property type="match status" value="1"/>
</dbReference>
<dbReference type="PANTHER" id="PTHR41694">
    <property type="entry name" value="ENDOGENOUS RETROVIRUS GROUP K MEMBER POL PROTEIN"/>
    <property type="match status" value="1"/>
</dbReference>
<dbReference type="SUPFAM" id="SSF56672">
    <property type="entry name" value="DNA/RNA polymerases"/>
    <property type="match status" value="1"/>
</dbReference>
<evidence type="ECO:0000313" key="19">
    <source>
        <dbReference type="RefSeq" id="XP_067148595.1"/>
    </source>
</evidence>
<evidence type="ECO:0000256" key="11">
    <source>
        <dbReference type="PROSITE-ProRule" id="PRU00450"/>
    </source>
</evidence>
<dbReference type="Pfam" id="PF00075">
    <property type="entry name" value="RNase_H"/>
    <property type="match status" value="1"/>
</dbReference>